<proteinExistence type="predicted"/>
<evidence type="ECO:0000256" key="1">
    <source>
        <dbReference type="SAM" id="Phobius"/>
    </source>
</evidence>
<name>A0ABR2KPP9_9EUKA</name>
<comment type="caution">
    <text evidence="2">The sequence shown here is derived from an EMBL/GenBank/DDBJ whole genome shotgun (WGS) entry which is preliminary data.</text>
</comment>
<keyword evidence="1" id="KW-1133">Transmembrane helix</keyword>
<evidence type="ECO:0000313" key="2">
    <source>
        <dbReference type="EMBL" id="KAK8892818.1"/>
    </source>
</evidence>
<sequence>MTSRVTLDFINRLRDAQIQIYKEDSMNEVESNSVNSEIDLLISLFNNSRINQKEYYLLLNHIISPTYHSDSLSKIKTNNNDNKVTELPISSRSIMEIIHFVTTFQGLEPSKKDKFKIDDQKRFFVDIVTFSIIPSYFSFFGLNYQSKTCLNFSIA</sequence>
<evidence type="ECO:0000313" key="3">
    <source>
        <dbReference type="Proteomes" id="UP001470230"/>
    </source>
</evidence>
<keyword evidence="1" id="KW-0812">Transmembrane</keyword>
<organism evidence="2 3">
    <name type="scientific">Tritrichomonas musculus</name>
    <dbReference type="NCBI Taxonomy" id="1915356"/>
    <lineage>
        <taxon>Eukaryota</taxon>
        <taxon>Metamonada</taxon>
        <taxon>Parabasalia</taxon>
        <taxon>Tritrichomonadida</taxon>
        <taxon>Tritrichomonadidae</taxon>
        <taxon>Tritrichomonas</taxon>
    </lineage>
</organism>
<dbReference type="Proteomes" id="UP001470230">
    <property type="component" value="Unassembled WGS sequence"/>
</dbReference>
<reference evidence="2 3" key="1">
    <citation type="submission" date="2024-04" db="EMBL/GenBank/DDBJ databases">
        <title>Tritrichomonas musculus Genome.</title>
        <authorList>
            <person name="Alves-Ferreira E."/>
            <person name="Grigg M."/>
            <person name="Lorenzi H."/>
            <person name="Galac M."/>
        </authorList>
    </citation>
    <scope>NUCLEOTIDE SEQUENCE [LARGE SCALE GENOMIC DNA]</scope>
    <source>
        <strain evidence="2 3">EAF2021</strain>
    </source>
</reference>
<protein>
    <submittedName>
        <fullName evidence="2">Uncharacterized protein</fullName>
    </submittedName>
</protein>
<keyword evidence="1" id="KW-0472">Membrane</keyword>
<gene>
    <name evidence="2" type="ORF">M9Y10_030066</name>
</gene>
<feature type="transmembrane region" description="Helical" evidence="1">
    <location>
        <begin position="123"/>
        <end position="144"/>
    </location>
</feature>
<keyword evidence="3" id="KW-1185">Reference proteome</keyword>
<dbReference type="EMBL" id="JAPFFF010000004">
    <property type="protein sequence ID" value="KAK8892818.1"/>
    <property type="molecule type" value="Genomic_DNA"/>
</dbReference>
<accession>A0ABR2KPP9</accession>